<evidence type="ECO:0000313" key="6">
    <source>
        <dbReference type="Proteomes" id="UP001177023"/>
    </source>
</evidence>
<evidence type="ECO:0000256" key="3">
    <source>
        <dbReference type="ARBA" id="ARBA00022917"/>
    </source>
</evidence>
<dbReference type="Proteomes" id="UP001177023">
    <property type="component" value="Unassembled WGS sequence"/>
</dbReference>
<dbReference type="GO" id="GO:0005085">
    <property type="term" value="F:guanyl-nucleotide exchange factor activity"/>
    <property type="evidence" value="ECO:0007669"/>
    <property type="project" value="TreeGrafter"/>
</dbReference>
<keyword evidence="3" id="KW-0648">Protein biosynthesis</keyword>
<dbReference type="GO" id="GO:0005829">
    <property type="term" value="C:cytosol"/>
    <property type="evidence" value="ECO:0007669"/>
    <property type="project" value="TreeGrafter"/>
</dbReference>
<dbReference type="InterPro" id="IPR014038">
    <property type="entry name" value="EF1B_bsu/dsu_GNE"/>
</dbReference>
<dbReference type="GO" id="GO:0003746">
    <property type="term" value="F:translation elongation factor activity"/>
    <property type="evidence" value="ECO:0007669"/>
    <property type="project" value="UniProtKB-KW"/>
</dbReference>
<comment type="similarity">
    <text evidence="1">Belongs to the EF-1-beta/EF-1-delta family.</text>
</comment>
<dbReference type="FunFam" id="3.30.70.60:FF:000001">
    <property type="entry name" value="Elongation factor 1-beta 1 like"/>
    <property type="match status" value="1"/>
</dbReference>
<feature type="non-terminal residue" evidence="5">
    <location>
        <position position="134"/>
    </location>
</feature>
<reference evidence="5" key="1">
    <citation type="submission" date="2023-06" db="EMBL/GenBank/DDBJ databases">
        <authorList>
            <person name="Delattre M."/>
        </authorList>
    </citation>
    <scope>NUCLEOTIDE SEQUENCE</scope>
    <source>
        <strain evidence="5">AF72</strain>
    </source>
</reference>
<dbReference type="InterPro" id="IPR014717">
    <property type="entry name" value="Transl_elong_EF1B/ribsomal_bS6"/>
</dbReference>
<evidence type="ECO:0000256" key="1">
    <source>
        <dbReference type="ARBA" id="ARBA00007411"/>
    </source>
</evidence>
<dbReference type="AlphaFoldDB" id="A0AA36FXH4"/>
<proteinExistence type="inferred from homology"/>
<keyword evidence="2" id="KW-0251">Elongation factor</keyword>
<accession>A0AA36FXH4</accession>
<evidence type="ECO:0000256" key="2">
    <source>
        <dbReference type="ARBA" id="ARBA00022768"/>
    </source>
</evidence>
<organism evidence="5 6">
    <name type="scientific">Mesorhabditis spiculigera</name>
    <dbReference type="NCBI Taxonomy" id="96644"/>
    <lineage>
        <taxon>Eukaryota</taxon>
        <taxon>Metazoa</taxon>
        <taxon>Ecdysozoa</taxon>
        <taxon>Nematoda</taxon>
        <taxon>Chromadorea</taxon>
        <taxon>Rhabditida</taxon>
        <taxon>Rhabditina</taxon>
        <taxon>Rhabditomorpha</taxon>
        <taxon>Rhabditoidea</taxon>
        <taxon>Rhabditidae</taxon>
        <taxon>Mesorhabditinae</taxon>
        <taxon>Mesorhabditis</taxon>
    </lineage>
</organism>
<dbReference type="EMBL" id="CATQJA010001106">
    <property type="protein sequence ID" value="CAJ0565811.1"/>
    <property type="molecule type" value="Genomic_DNA"/>
</dbReference>
<dbReference type="InterPro" id="IPR049720">
    <property type="entry name" value="EF1B_bsu/dsu"/>
</dbReference>
<evidence type="ECO:0000259" key="4">
    <source>
        <dbReference type="SMART" id="SM00888"/>
    </source>
</evidence>
<dbReference type="InterPro" id="IPR036219">
    <property type="entry name" value="eEF-1beta-like_sf"/>
</dbReference>
<name>A0AA36FXH4_9BILA</name>
<dbReference type="PANTHER" id="PTHR11595">
    <property type="entry name" value="EF-HAND AND COILED-COIL DOMAIN-CONTAINING FAMILY MEMBER"/>
    <property type="match status" value="1"/>
</dbReference>
<dbReference type="GO" id="GO:0005853">
    <property type="term" value="C:eukaryotic translation elongation factor 1 complex"/>
    <property type="evidence" value="ECO:0007669"/>
    <property type="project" value="InterPro"/>
</dbReference>
<protein>
    <recommendedName>
        <fullName evidence="4">Translation elongation factor EF1B beta/delta subunit guanine nucleotide exchange domain-containing protein</fullName>
    </recommendedName>
</protein>
<dbReference type="PANTHER" id="PTHR11595:SF21">
    <property type="entry name" value="ELONGATION FACTOR 1-BETA"/>
    <property type="match status" value="1"/>
</dbReference>
<dbReference type="Pfam" id="PF00736">
    <property type="entry name" value="EF1_GNE"/>
    <property type="match status" value="1"/>
</dbReference>
<sequence>MDSFEDIEQQLLGPGGFSALTINSDDVAGALRDKQKAAVPGMILKSPRSTILLDIKPLEAETNLVQLERLMRGEFMIGLSWGPSKLVPIAYGLQKLRIIACVEDEVVSVDALIEQLEAHDQYVQSVDIVAFTGC</sequence>
<comment type="caution">
    <text evidence="5">The sequence shown here is derived from an EMBL/GenBank/DDBJ whole genome shotgun (WGS) entry which is preliminary data.</text>
</comment>
<evidence type="ECO:0000313" key="5">
    <source>
        <dbReference type="EMBL" id="CAJ0565811.1"/>
    </source>
</evidence>
<keyword evidence="6" id="KW-1185">Reference proteome</keyword>
<dbReference type="SMART" id="SM00888">
    <property type="entry name" value="EF1_GNE"/>
    <property type="match status" value="1"/>
</dbReference>
<dbReference type="Gene3D" id="3.30.70.60">
    <property type="match status" value="1"/>
</dbReference>
<dbReference type="CDD" id="cd00292">
    <property type="entry name" value="EF1B"/>
    <property type="match status" value="1"/>
</dbReference>
<dbReference type="SUPFAM" id="SSF54984">
    <property type="entry name" value="eEF-1beta-like"/>
    <property type="match status" value="1"/>
</dbReference>
<feature type="domain" description="Translation elongation factor EF1B beta/delta subunit guanine nucleotide exchange" evidence="4">
    <location>
        <begin position="48"/>
        <end position="134"/>
    </location>
</feature>
<gene>
    <name evidence="5" type="ORF">MSPICULIGERA_LOCUS4438</name>
</gene>